<dbReference type="Proteomes" id="UP000306585">
    <property type="component" value="Unassembled WGS sequence"/>
</dbReference>
<dbReference type="AlphaFoldDB" id="A0A5R9GPD5"/>
<reference evidence="2 3" key="1">
    <citation type="journal article" date="2019" name="Appl. Environ. Microbiol.">
        <title>Environmental Evidence and Genomic Insight of Iron-oxidizing Bacteria Preference Towards More Corrosion Resistant Stainless Steel at Higher Salinities.</title>
        <authorList>
            <person name="Garrison C.E."/>
            <person name="Price K.A."/>
            <person name="Field E.K."/>
        </authorList>
    </citation>
    <scope>NUCLEOTIDE SEQUENCE [LARGE SCALE GENOMIC DNA]</scope>
    <source>
        <strain evidence="2 3">P3</strain>
    </source>
</reference>
<comment type="caution">
    <text evidence="2">The sequence shown here is derived from an EMBL/GenBank/DDBJ whole genome shotgun (WGS) entry which is preliminary data.</text>
</comment>
<dbReference type="Pfam" id="PF14213">
    <property type="entry name" value="DUF4325"/>
    <property type="match status" value="1"/>
</dbReference>
<feature type="domain" description="DUF4325" evidence="1">
    <location>
        <begin position="31"/>
        <end position="92"/>
    </location>
</feature>
<organism evidence="2 3">
    <name type="scientific">Mariprofundus erugo</name>
    <dbReference type="NCBI Taxonomy" id="2528639"/>
    <lineage>
        <taxon>Bacteria</taxon>
        <taxon>Pseudomonadati</taxon>
        <taxon>Pseudomonadota</taxon>
        <taxon>Candidatius Mariprofundia</taxon>
        <taxon>Mariprofundales</taxon>
        <taxon>Mariprofundaceae</taxon>
        <taxon>Mariprofundus</taxon>
    </lineage>
</organism>
<dbReference type="EMBL" id="VBRY01000003">
    <property type="protein sequence ID" value="TLS68161.1"/>
    <property type="molecule type" value="Genomic_DNA"/>
</dbReference>
<protein>
    <submittedName>
        <fullName evidence="2">DUF4325 domain-containing protein</fullName>
    </submittedName>
</protein>
<sequence length="108" mass="12063">MRLNSMTVKISIASDFSRHPAGRVIADGPFSGESFRKKFLEPPIKNDKHITIDLDGTRGYGSSFLEEAFGGLIREGFLPERVKELITFKASDQSLIQEILEYIDDAGK</sequence>
<accession>A0A5R9GPD5</accession>
<evidence type="ECO:0000259" key="1">
    <source>
        <dbReference type="Pfam" id="PF14213"/>
    </source>
</evidence>
<name>A0A5R9GPD5_9PROT</name>
<keyword evidence="3" id="KW-1185">Reference proteome</keyword>
<proteinExistence type="predicted"/>
<dbReference type="InterPro" id="IPR025474">
    <property type="entry name" value="DUF4325"/>
</dbReference>
<gene>
    <name evidence="2" type="ORF">FEF65_03970</name>
</gene>
<evidence type="ECO:0000313" key="2">
    <source>
        <dbReference type="EMBL" id="TLS68161.1"/>
    </source>
</evidence>
<evidence type="ECO:0000313" key="3">
    <source>
        <dbReference type="Proteomes" id="UP000306585"/>
    </source>
</evidence>